<dbReference type="PANTHER" id="PTHR40079">
    <property type="entry name" value="MANNAN ENDO-1,4-BETA-MANNOSIDASE E-RELATED"/>
    <property type="match status" value="1"/>
</dbReference>
<keyword evidence="2" id="KW-0378">Hydrolase</keyword>
<dbReference type="PANTHER" id="PTHR40079:SF4">
    <property type="entry name" value="GH26 DOMAIN-CONTAINING PROTEIN-RELATED"/>
    <property type="match status" value="1"/>
</dbReference>
<dbReference type="GO" id="GO:0005976">
    <property type="term" value="P:polysaccharide metabolic process"/>
    <property type="evidence" value="ECO:0007669"/>
    <property type="project" value="UniProtKB-ARBA"/>
</dbReference>
<dbReference type="GO" id="GO:0016798">
    <property type="term" value="F:hydrolase activity, acting on glycosyl bonds"/>
    <property type="evidence" value="ECO:0007669"/>
    <property type="project" value="UniProtKB-KW"/>
</dbReference>
<dbReference type="AlphaFoldDB" id="A0ABD0JA77"/>
<evidence type="ECO:0000256" key="3">
    <source>
        <dbReference type="ARBA" id="ARBA00023295"/>
    </source>
</evidence>
<accession>A0ABD0JA77</accession>
<dbReference type="Proteomes" id="UP001519460">
    <property type="component" value="Unassembled WGS sequence"/>
</dbReference>
<dbReference type="PROSITE" id="PS51764">
    <property type="entry name" value="GH26"/>
    <property type="match status" value="1"/>
</dbReference>
<feature type="signal peptide" evidence="4">
    <location>
        <begin position="1"/>
        <end position="20"/>
    </location>
</feature>
<proteinExistence type="inferred from homology"/>
<name>A0ABD0JA77_9CAEN</name>
<comment type="similarity">
    <text evidence="1">Belongs to the glycosyl hydrolase 26 family.</text>
</comment>
<feature type="chain" id="PRO_5044740556" description="GH26 domain-containing protein" evidence="4">
    <location>
        <begin position="21"/>
        <end position="390"/>
    </location>
</feature>
<dbReference type="Pfam" id="PF02156">
    <property type="entry name" value="Glyco_hydro_26"/>
    <property type="match status" value="1"/>
</dbReference>
<feature type="domain" description="GH26" evidence="5">
    <location>
        <begin position="29"/>
        <end position="379"/>
    </location>
</feature>
<evidence type="ECO:0000313" key="6">
    <source>
        <dbReference type="EMBL" id="KAK7467840.1"/>
    </source>
</evidence>
<evidence type="ECO:0000256" key="2">
    <source>
        <dbReference type="ARBA" id="ARBA00022801"/>
    </source>
</evidence>
<dbReference type="SUPFAM" id="SSF51445">
    <property type="entry name" value="(Trans)glycosidases"/>
    <property type="match status" value="1"/>
</dbReference>
<sequence>MPSLLFGVIMMTSLLHDVTAGPIDSHATAQTKNLFSVMRTIARDSHKIMVGKQNPTLFGAWGGHAPYSVYYHDRGWMYKARNAHAHVPDDLCDPCAVINDFMAVAGFDFEWLGDADEDAMTYLVERAHERGAIITMTWHSTNIATGGGTHDDSYHVIQKLLPGGSSHNHFLYKLDAIADWAKKRVDKNGHLIPIVFRPWHELNGGWFWWGPGNDAHNTADDVKNLYRETVKYLRDHKGVHNFLYAWSPDCTGSDTDVYPGNSYVDVIGMDCYLSDHTTPQVMVQKLDKYIQQAEAADKIPALTEIGIRGAKLREHPHWYTQEVLHTLTSSSRGMRIAYMLTWANLCHGSVCDEYDPWPGHPTADDYLKFYHDSHTIFLSDLKAHYSLLYQ</sequence>
<dbReference type="PRINTS" id="PR00739">
    <property type="entry name" value="GLHYDRLASE26"/>
</dbReference>
<evidence type="ECO:0000256" key="4">
    <source>
        <dbReference type="SAM" id="SignalP"/>
    </source>
</evidence>
<dbReference type="InterPro" id="IPR022790">
    <property type="entry name" value="GH26_dom"/>
</dbReference>
<organism evidence="6 7">
    <name type="scientific">Batillaria attramentaria</name>
    <dbReference type="NCBI Taxonomy" id="370345"/>
    <lineage>
        <taxon>Eukaryota</taxon>
        <taxon>Metazoa</taxon>
        <taxon>Spiralia</taxon>
        <taxon>Lophotrochozoa</taxon>
        <taxon>Mollusca</taxon>
        <taxon>Gastropoda</taxon>
        <taxon>Caenogastropoda</taxon>
        <taxon>Sorbeoconcha</taxon>
        <taxon>Cerithioidea</taxon>
        <taxon>Batillariidae</taxon>
        <taxon>Batillaria</taxon>
    </lineage>
</organism>
<keyword evidence="3" id="KW-0326">Glycosidase</keyword>
<dbReference type="InterPro" id="IPR017853">
    <property type="entry name" value="GH"/>
</dbReference>
<protein>
    <recommendedName>
        <fullName evidence="5">GH26 domain-containing protein</fullName>
    </recommendedName>
</protein>
<evidence type="ECO:0000256" key="1">
    <source>
        <dbReference type="ARBA" id="ARBA00007754"/>
    </source>
</evidence>
<dbReference type="EMBL" id="JACVVK020000537">
    <property type="protein sequence ID" value="KAK7467840.1"/>
    <property type="molecule type" value="Genomic_DNA"/>
</dbReference>
<keyword evidence="7" id="KW-1185">Reference proteome</keyword>
<gene>
    <name evidence="6" type="ORF">BaRGS_00036946</name>
</gene>
<comment type="caution">
    <text evidence="6">The sequence shown here is derived from an EMBL/GenBank/DDBJ whole genome shotgun (WGS) entry which is preliminary data.</text>
</comment>
<evidence type="ECO:0000313" key="7">
    <source>
        <dbReference type="Proteomes" id="UP001519460"/>
    </source>
</evidence>
<dbReference type="Gene3D" id="3.20.20.80">
    <property type="entry name" value="Glycosidases"/>
    <property type="match status" value="1"/>
</dbReference>
<dbReference type="InterPro" id="IPR000805">
    <property type="entry name" value="Glyco_hydro_26"/>
</dbReference>
<keyword evidence="4" id="KW-0732">Signal</keyword>
<reference evidence="6 7" key="1">
    <citation type="journal article" date="2023" name="Sci. Data">
        <title>Genome assembly of the Korean intertidal mud-creeper Batillaria attramentaria.</title>
        <authorList>
            <person name="Patra A.K."/>
            <person name="Ho P.T."/>
            <person name="Jun S."/>
            <person name="Lee S.J."/>
            <person name="Kim Y."/>
            <person name="Won Y.J."/>
        </authorList>
    </citation>
    <scope>NUCLEOTIDE SEQUENCE [LARGE SCALE GENOMIC DNA]</scope>
    <source>
        <strain evidence="6">Wonlab-2016</strain>
    </source>
</reference>
<evidence type="ECO:0000259" key="5">
    <source>
        <dbReference type="PROSITE" id="PS51764"/>
    </source>
</evidence>